<dbReference type="HOGENOM" id="CLU_171566_0_0_6"/>
<dbReference type="Proteomes" id="UP000006135">
    <property type="component" value="Chromosome"/>
</dbReference>
<sequence>MAKSGYTDLFDGIYQARAMGEHCGRHSPREILEQLSALDSTQTTLWEFVGAIAMLMNHTAGNKDAWDRDVIQDLGKGIAAVSDAALGIEKTKDMLLHAVEGSVLRQWGVPNA</sequence>
<dbReference type="EMBL" id="CP002573">
    <property type="protein sequence ID" value="AEK58642.1"/>
    <property type="molecule type" value="Genomic_DNA"/>
</dbReference>
<dbReference type="AlphaFoldDB" id="F9ZQP2"/>
<organism evidence="1 2">
    <name type="scientific">Acidithiobacillus caldus (strain SM-1)</name>
    <dbReference type="NCBI Taxonomy" id="990288"/>
    <lineage>
        <taxon>Bacteria</taxon>
        <taxon>Pseudomonadati</taxon>
        <taxon>Pseudomonadota</taxon>
        <taxon>Acidithiobacillia</taxon>
        <taxon>Acidithiobacillales</taxon>
        <taxon>Acidithiobacillaceae</taxon>
        <taxon>Acidithiobacillus</taxon>
    </lineage>
</organism>
<name>F9ZQP2_ACICS</name>
<reference evidence="1 2" key="1">
    <citation type="journal article" date="2011" name="J. Genet. Genomics">
        <title>Unraveling the Acidithiobacillus caldus complete genome and its central metabolisms for carbon assimilation.</title>
        <authorList>
            <person name="You X.Y."/>
            <person name="Guo X."/>
            <person name="Zheng H.J."/>
            <person name="Zhang M.J."/>
            <person name="Liu L.J."/>
            <person name="Zhu Y.Q."/>
            <person name="Zhu B."/>
            <person name="Wang S.Y."/>
            <person name="Zhao G.P."/>
            <person name="Poetsch A."/>
            <person name="Jiang C.Y."/>
            <person name="Liu S.J."/>
        </authorList>
    </citation>
    <scope>NUCLEOTIDE SEQUENCE [LARGE SCALE GENOMIC DNA]</scope>
    <source>
        <strain evidence="1 2">SM-1</strain>
    </source>
</reference>
<protein>
    <submittedName>
        <fullName evidence="1">Uncharacterized protein</fullName>
    </submittedName>
</protein>
<dbReference type="GeneID" id="92931923"/>
<keyword evidence="2" id="KW-1185">Reference proteome</keyword>
<evidence type="ECO:0000313" key="1">
    <source>
        <dbReference type="EMBL" id="AEK58642.1"/>
    </source>
</evidence>
<dbReference type="KEGG" id="acu:Atc_1994"/>
<gene>
    <name evidence="1" type="ordered locus">Atc_1994</name>
</gene>
<proteinExistence type="predicted"/>
<dbReference type="RefSeq" id="WP_014003153.1">
    <property type="nucleotide sequence ID" value="NC_015850.1"/>
</dbReference>
<evidence type="ECO:0000313" key="2">
    <source>
        <dbReference type="Proteomes" id="UP000006135"/>
    </source>
</evidence>
<accession>F9ZQP2</accession>